<feature type="transmembrane region" description="Helical" evidence="1">
    <location>
        <begin position="43"/>
        <end position="65"/>
    </location>
</feature>
<feature type="transmembrane region" description="Helical" evidence="1">
    <location>
        <begin position="72"/>
        <end position="91"/>
    </location>
</feature>
<protein>
    <submittedName>
        <fullName evidence="2">Uncharacterized protein</fullName>
    </submittedName>
</protein>
<accession>A0A382STE7</accession>
<keyword evidence="1" id="KW-1133">Transmembrane helix</keyword>
<organism evidence="2">
    <name type="scientific">marine metagenome</name>
    <dbReference type="NCBI Taxonomy" id="408172"/>
    <lineage>
        <taxon>unclassified sequences</taxon>
        <taxon>metagenomes</taxon>
        <taxon>ecological metagenomes</taxon>
    </lineage>
</organism>
<feature type="transmembrane region" description="Helical" evidence="1">
    <location>
        <begin position="15"/>
        <end position="31"/>
    </location>
</feature>
<feature type="transmembrane region" description="Helical" evidence="1">
    <location>
        <begin position="111"/>
        <end position="140"/>
    </location>
</feature>
<name>A0A382STE7_9ZZZZ</name>
<reference evidence="2" key="1">
    <citation type="submission" date="2018-05" db="EMBL/GenBank/DDBJ databases">
        <authorList>
            <person name="Lanie J.A."/>
            <person name="Ng W.-L."/>
            <person name="Kazmierczak K.M."/>
            <person name="Andrzejewski T.M."/>
            <person name="Davidsen T.M."/>
            <person name="Wayne K.J."/>
            <person name="Tettelin H."/>
            <person name="Glass J.I."/>
            <person name="Rusch D."/>
            <person name="Podicherti R."/>
            <person name="Tsui H.-C.T."/>
            <person name="Winkler M.E."/>
        </authorList>
    </citation>
    <scope>NUCLEOTIDE SEQUENCE</scope>
</reference>
<gene>
    <name evidence="2" type="ORF">METZ01_LOCUS366000</name>
</gene>
<evidence type="ECO:0000313" key="2">
    <source>
        <dbReference type="EMBL" id="SVD13146.1"/>
    </source>
</evidence>
<keyword evidence="1" id="KW-0472">Membrane</keyword>
<dbReference type="EMBL" id="UINC01131438">
    <property type="protein sequence ID" value="SVD13146.1"/>
    <property type="molecule type" value="Genomic_DNA"/>
</dbReference>
<keyword evidence="1" id="KW-0812">Transmembrane</keyword>
<proteinExistence type="predicted"/>
<dbReference type="AlphaFoldDB" id="A0A382STE7"/>
<evidence type="ECO:0000256" key="1">
    <source>
        <dbReference type="SAM" id="Phobius"/>
    </source>
</evidence>
<sequence>MEEYSENEIRIKRSIFWKIYFVLLICLIVWGTNESLIDENSGLIEIIEIPMVLIATIGLFGYVFSKRIYKQSFWICFFWIFLAYSLVSPFLSEIEFSPPDDPELSAAENKFINTFSMIFSFALIIPLFLPWFIGLLLYALPSNKLWKKI</sequence>